<evidence type="ECO:0000256" key="6">
    <source>
        <dbReference type="ARBA" id="ARBA00023040"/>
    </source>
</evidence>
<dbReference type="Pfam" id="PF00003">
    <property type="entry name" value="7tm_3"/>
    <property type="match status" value="1"/>
</dbReference>
<dbReference type="InterPro" id="IPR028082">
    <property type="entry name" value="Peripla_BP_I"/>
</dbReference>
<dbReference type="PANTHER" id="PTHR24060">
    <property type="entry name" value="METABOTROPIC GLUTAMATE RECEPTOR"/>
    <property type="match status" value="1"/>
</dbReference>
<comment type="caution">
    <text evidence="16">The sequence shown here is derived from an EMBL/GenBank/DDBJ whole genome shotgun (WGS) entry which is preliminary data.</text>
</comment>
<keyword evidence="4 14" id="KW-0732">Signal</keyword>
<feature type="chain" id="PRO_5041957726" evidence="14">
    <location>
        <begin position="21"/>
        <end position="898"/>
    </location>
</feature>
<evidence type="ECO:0000256" key="14">
    <source>
        <dbReference type="SAM" id="SignalP"/>
    </source>
</evidence>
<feature type="transmembrane region" description="Helical" evidence="13">
    <location>
        <begin position="601"/>
        <end position="624"/>
    </location>
</feature>
<evidence type="ECO:0000313" key="16">
    <source>
        <dbReference type="EMBL" id="KAK2569894.1"/>
    </source>
</evidence>
<feature type="region of interest" description="Disordered" evidence="12">
    <location>
        <begin position="860"/>
        <end position="898"/>
    </location>
</feature>
<keyword evidence="3 13" id="KW-0812">Transmembrane</keyword>
<dbReference type="Gene3D" id="3.40.50.2300">
    <property type="match status" value="2"/>
</dbReference>
<feature type="transmembrane region" description="Helical" evidence="13">
    <location>
        <begin position="725"/>
        <end position="744"/>
    </location>
</feature>
<accession>A0AAD9QYK8</accession>
<dbReference type="AlphaFoldDB" id="A0AAD9QYK8"/>
<dbReference type="FunFam" id="2.10.50.30:FF:000004">
    <property type="entry name" value="Taste receptor type 1 member 3-like protein"/>
    <property type="match status" value="1"/>
</dbReference>
<evidence type="ECO:0000256" key="2">
    <source>
        <dbReference type="ARBA" id="ARBA00022475"/>
    </source>
</evidence>
<evidence type="ECO:0000256" key="9">
    <source>
        <dbReference type="ARBA" id="ARBA00023180"/>
    </source>
</evidence>
<organism evidence="16 17">
    <name type="scientific">Acropora cervicornis</name>
    <name type="common">Staghorn coral</name>
    <dbReference type="NCBI Taxonomy" id="6130"/>
    <lineage>
        <taxon>Eukaryota</taxon>
        <taxon>Metazoa</taxon>
        <taxon>Cnidaria</taxon>
        <taxon>Anthozoa</taxon>
        <taxon>Hexacorallia</taxon>
        <taxon>Scleractinia</taxon>
        <taxon>Astrocoeniina</taxon>
        <taxon>Acroporidae</taxon>
        <taxon>Acropora</taxon>
    </lineage>
</organism>
<dbReference type="CDD" id="cd13953">
    <property type="entry name" value="7tm_classC_mGluR-like"/>
    <property type="match status" value="1"/>
</dbReference>
<evidence type="ECO:0000256" key="10">
    <source>
        <dbReference type="ARBA" id="ARBA00023224"/>
    </source>
</evidence>
<dbReference type="InterPro" id="IPR017978">
    <property type="entry name" value="GPCR_3_C"/>
</dbReference>
<dbReference type="InterPro" id="IPR001828">
    <property type="entry name" value="ANF_lig-bd_rcpt"/>
</dbReference>
<dbReference type="SUPFAM" id="SSF53822">
    <property type="entry name" value="Periplasmic binding protein-like I"/>
    <property type="match status" value="1"/>
</dbReference>
<sequence length="898" mass="99464">MKRKVVAICVFFVLVIKACARNSTNGRLYKQGDVILGGLFPLHLAKENGSCSTLRSNVLMYAEAMVFAIEEINKNGTVLPNITLGYDIRDTCGTDQLGVQIASDFVFKNTLRFDSRFQVANTCHARVTSGKQAPILAIIGGLDSRVSVNVANVVQVVDLPQISYGASSAELAKSEFKSFFRTVPVDSFQSRAITELVSHYKWTCVAVVGVDDLYGRSGVNAFVKAANETSICIAMHQLFPVLESDVIIEQIVTRLKSMHHVQIIVLYSLVPQATKLFDEARRQGLTDKTWIASDGWAESSLIHEARFKSIIQGAFGFGFHASDFDDFKQHVINITPRMNKGQWWDEFWKNDFNCLRANVSSSLLKSCSGSERISSERYDIDFSQGVAPYVRDAVYSVAYGLKALLRNCNEHMQLCSERLQPGDLLSSLETLSFEGLTGHIDFENGEAQAVYDIYNYQEAPDDAFTLVKIGVWNAGKTPKLSLQDDLVEWQNHVKPLSRCGENCKAGTYKSTPNLCSWECIPCDIDTVSDKMDSFGCTRCLPGYISNHDNSKCEEVPIQFINWTDPWGISLGVLTITCLLSVLVVMVITIRHYRTPIIQETGGFLNIALLVFVALSFSFNFLHLSELSDAICRSMPTVFYFIYPGGALTQFIKIYRIRNLVQPPTTPTSKSRHKLVICTSTALCLVPVFLSLIWVLTDPPQFQRYVVSRLEVEAICLPYTATTGLVLRYLCAAYLGVILIADVCIAYRTKNLPHGHKFDEAKHLAFSLTVFLLTFATFYPGWAVLQGPSLTIFACLTNTVAATGTLACNFAPKLWLIFRFSRHNTENYVRPAPFVVRKERSSTQLSIGGVAIALGTGTRLHSPAASSRGSPGVSPVATSKRSSPKAALIGSHKQGKTYL</sequence>
<dbReference type="PRINTS" id="PR00248">
    <property type="entry name" value="GPCRMGR"/>
</dbReference>
<evidence type="ECO:0000256" key="1">
    <source>
        <dbReference type="ARBA" id="ARBA00004651"/>
    </source>
</evidence>
<feature type="transmembrane region" description="Helical" evidence="13">
    <location>
        <begin position="674"/>
        <end position="695"/>
    </location>
</feature>
<evidence type="ECO:0000259" key="15">
    <source>
        <dbReference type="PROSITE" id="PS50259"/>
    </source>
</evidence>
<dbReference type="Pfam" id="PF01094">
    <property type="entry name" value="ANF_receptor"/>
    <property type="match status" value="1"/>
</dbReference>
<evidence type="ECO:0000256" key="11">
    <source>
        <dbReference type="ARBA" id="ARBA00038492"/>
    </source>
</evidence>
<dbReference type="EMBL" id="JARQWQ010000009">
    <property type="protein sequence ID" value="KAK2569894.1"/>
    <property type="molecule type" value="Genomic_DNA"/>
</dbReference>
<dbReference type="InterPro" id="IPR000337">
    <property type="entry name" value="GPCR_3"/>
</dbReference>
<keyword evidence="5 13" id="KW-1133">Transmembrane helix</keyword>
<protein>
    <submittedName>
        <fullName evidence="16">Extracellular calcium-sensing receptor</fullName>
    </submittedName>
</protein>
<keyword evidence="6" id="KW-0297">G-protein coupled receptor</keyword>
<dbReference type="FunFam" id="3.40.50.2300:FF:000016">
    <property type="entry name" value="Taste 1 receptor member 2"/>
    <property type="match status" value="1"/>
</dbReference>
<dbReference type="SUPFAM" id="SSF57184">
    <property type="entry name" value="Growth factor receptor domain"/>
    <property type="match status" value="1"/>
</dbReference>
<proteinExistence type="inferred from homology"/>
<evidence type="ECO:0000313" key="17">
    <source>
        <dbReference type="Proteomes" id="UP001249851"/>
    </source>
</evidence>
<evidence type="ECO:0000256" key="3">
    <source>
        <dbReference type="ARBA" id="ARBA00022692"/>
    </source>
</evidence>
<evidence type="ECO:0000256" key="7">
    <source>
        <dbReference type="ARBA" id="ARBA00023136"/>
    </source>
</evidence>
<dbReference type="PROSITE" id="PS50259">
    <property type="entry name" value="G_PROTEIN_RECEP_F3_4"/>
    <property type="match status" value="1"/>
</dbReference>
<feature type="transmembrane region" description="Helical" evidence="13">
    <location>
        <begin position="764"/>
        <end position="784"/>
    </location>
</feature>
<keyword evidence="9" id="KW-0325">Glycoprotein</keyword>
<keyword evidence="17" id="KW-1185">Reference proteome</keyword>
<keyword evidence="7 13" id="KW-0472">Membrane</keyword>
<gene>
    <name evidence="16" type="ORF">P5673_005750</name>
</gene>
<dbReference type="InterPro" id="IPR009030">
    <property type="entry name" value="Growth_fac_rcpt_cys_sf"/>
</dbReference>
<dbReference type="Proteomes" id="UP001249851">
    <property type="component" value="Unassembled WGS sequence"/>
</dbReference>
<dbReference type="GO" id="GO:0050909">
    <property type="term" value="P:sensory perception of taste"/>
    <property type="evidence" value="ECO:0007669"/>
    <property type="project" value="UniProtKB-ARBA"/>
</dbReference>
<evidence type="ECO:0000256" key="8">
    <source>
        <dbReference type="ARBA" id="ARBA00023170"/>
    </source>
</evidence>
<evidence type="ECO:0000256" key="12">
    <source>
        <dbReference type="SAM" id="MobiDB-lite"/>
    </source>
</evidence>
<dbReference type="GO" id="GO:0004930">
    <property type="term" value="F:G protein-coupled receptor activity"/>
    <property type="evidence" value="ECO:0007669"/>
    <property type="project" value="UniProtKB-KW"/>
</dbReference>
<dbReference type="GO" id="GO:0005886">
    <property type="term" value="C:plasma membrane"/>
    <property type="evidence" value="ECO:0007669"/>
    <property type="project" value="UniProtKB-SubCell"/>
</dbReference>
<feature type="domain" description="G-protein coupled receptors family 3 profile" evidence="15">
    <location>
        <begin position="566"/>
        <end position="832"/>
    </location>
</feature>
<feature type="transmembrane region" description="Helical" evidence="13">
    <location>
        <begin position="566"/>
        <end position="589"/>
    </location>
</feature>
<name>A0AAD9QYK8_ACRCE</name>
<evidence type="ECO:0000256" key="4">
    <source>
        <dbReference type="ARBA" id="ARBA00022729"/>
    </source>
</evidence>
<reference evidence="16" key="2">
    <citation type="journal article" date="2023" name="Science">
        <title>Genomic signatures of disease resistance in endangered staghorn corals.</title>
        <authorList>
            <person name="Vollmer S.V."/>
            <person name="Selwyn J.D."/>
            <person name="Despard B.A."/>
            <person name="Roesel C.L."/>
        </authorList>
    </citation>
    <scope>NUCLEOTIDE SEQUENCE</scope>
    <source>
        <strain evidence="16">K2</strain>
    </source>
</reference>
<comment type="similarity">
    <text evidence="11">Belongs to the G-protein coupled receptor 3 family. TAS1R subfamily.</text>
</comment>
<comment type="subcellular location">
    <subcellularLocation>
        <location evidence="1">Cell membrane</location>
        <topology evidence="1">Multi-pass membrane protein</topology>
    </subcellularLocation>
</comment>
<evidence type="ECO:0000256" key="5">
    <source>
        <dbReference type="ARBA" id="ARBA00022989"/>
    </source>
</evidence>
<feature type="transmembrane region" description="Helical" evidence="13">
    <location>
        <begin position="636"/>
        <end position="654"/>
    </location>
</feature>
<feature type="signal peptide" evidence="14">
    <location>
        <begin position="1"/>
        <end position="20"/>
    </location>
</feature>
<keyword evidence="10" id="KW-0807">Transducer</keyword>
<dbReference type="Gene3D" id="2.10.50.30">
    <property type="entry name" value="GPCR, family 3, nine cysteines domain"/>
    <property type="match status" value="1"/>
</dbReference>
<evidence type="ECO:0000256" key="13">
    <source>
        <dbReference type="SAM" id="Phobius"/>
    </source>
</evidence>
<keyword evidence="2" id="KW-1003">Cell membrane</keyword>
<dbReference type="InterPro" id="IPR038550">
    <property type="entry name" value="GPCR_3_9-Cys_sf"/>
</dbReference>
<dbReference type="InterPro" id="IPR050726">
    <property type="entry name" value="mGluR"/>
</dbReference>
<reference evidence="16" key="1">
    <citation type="journal article" date="2023" name="G3 (Bethesda)">
        <title>Whole genome assembly and annotation of the endangered Caribbean coral Acropora cervicornis.</title>
        <authorList>
            <person name="Selwyn J.D."/>
            <person name="Vollmer S.V."/>
        </authorList>
    </citation>
    <scope>NUCLEOTIDE SEQUENCE</scope>
    <source>
        <strain evidence="16">K2</strain>
    </source>
</reference>
<feature type="transmembrane region" description="Helical" evidence="13">
    <location>
        <begin position="790"/>
        <end position="811"/>
    </location>
</feature>
<keyword evidence="8 16" id="KW-0675">Receptor</keyword>